<accession>A0A3P6QFJ9</accession>
<proteinExistence type="predicted"/>
<feature type="compositionally biased region" description="Acidic residues" evidence="1">
    <location>
        <begin position="64"/>
        <end position="74"/>
    </location>
</feature>
<name>A0A3P6QFJ9_DIBLA</name>
<evidence type="ECO:0000256" key="1">
    <source>
        <dbReference type="SAM" id="MobiDB-lite"/>
    </source>
</evidence>
<dbReference type="AlphaFoldDB" id="A0A3P6QFJ9"/>
<feature type="region of interest" description="Disordered" evidence="1">
    <location>
        <begin position="42"/>
        <end position="74"/>
    </location>
</feature>
<dbReference type="Proteomes" id="UP000281553">
    <property type="component" value="Unassembled WGS sequence"/>
</dbReference>
<protein>
    <submittedName>
        <fullName evidence="2">Uncharacterized protein</fullName>
    </submittedName>
</protein>
<keyword evidence="3" id="KW-1185">Reference proteome</keyword>
<sequence length="74" mass="8156">MEGAGHQAYAVYAHEFNYYVNAVALLVDEGCEFRPGSEDLVRVDQSTPSIQRPLAGSFRAREESPEDSQDPALP</sequence>
<gene>
    <name evidence="2" type="ORF">DILT_LOCUS1441</name>
</gene>
<dbReference type="EMBL" id="UYRU01009755">
    <property type="protein sequence ID" value="VDK44397.1"/>
    <property type="molecule type" value="Genomic_DNA"/>
</dbReference>
<reference evidence="2 3" key="1">
    <citation type="submission" date="2018-11" db="EMBL/GenBank/DDBJ databases">
        <authorList>
            <consortium name="Pathogen Informatics"/>
        </authorList>
    </citation>
    <scope>NUCLEOTIDE SEQUENCE [LARGE SCALE GENOMIC DNA]</scope>
</reference>
<evidence type="ECO:0000313" key="2">
    <source>
        <dbReference type="EMBL" id="VDK44397.1"/>
    </source>
</evidence>
<organism evidence="2 3">
    <name type="scientific">Dibothriocephalus latus</name>
    <name type="common">Fish tapeworm</name>
    <name type="synonym">Diphyllobothrium latum</name>
    <dbReference type="NCBI Taxonomy" id="60516"/>
    <lineage>
        <taxon>Eukaryota</taxon>
        <taxon>Metazoa</taxon>
        <taxon>Spiralia</taxon>
        <taxon>Lophotrochozoa</taxon>
        <taxon>Platyhelminthes</taxon>
        <taxon>Cestoda</taxon>
        <taxon>Eucestoda</taxon>
        <taxon>Diphyllobothriidea</taxon>
        <taxon>Diphyllobothriidae</taxon>
        <taxon>Dibothriocephalus</taxon>
    </lineage>
</organism>
<evidence type="ECO:0000313" key="3">
    <source>
        <dbReference type="Proteomes" id="UP000281553"/>
    </source>
</evidence>